<keyword evidence="2" id="KW-1185">Reference proteome</keyword>
<proteinExistence type="predicted"/>
<dbReference type="AlphaFoldDB" id="A0A100W9F1"/>
<dbReference type="EMBL" id="BCSY01000031">
    <property type="protein sequence ID" value="GAS94199.1"/>
    <property type="molecule type" value="Genomic_DNA"/>
</dbReference>
<evidence type="ECO:0000313" key="1">
    <source>
        <dbReference type="EMBL" id="GAS94199.1"/>
    </source>
</evidence>
<accession>A0A100W9F1</accession>
<reference evidence="2" key="2">
    <citation type="submission" date="2016-02" db="EMBL/GenBank/DDBJ databases">
        <title>Draft genome sequence of five rapidly growing Mycobacterium species.</title>
        <authorList>
            <person name="Katahira K."/>
            <person name="Gotou Y."/>
            <person name="Iida K."/>
            <person name="Ogura Y."/>
            <person name="Hayashi T."/>
        </authorList>
    </citation>
    <scope>NUCLEOTIDE SEQUENCE [LARGE SCALE GENOMIC DNA]</scope>
    <source>
        <strain evidence="2">JCM15298</strain>
    </source>
</reference>
<reference evidence="2" key="1">
    <citation type="journal article" date="2016" name="Genome Announc.">
        <title>Draft Genome Sequences of Five Rapidly Growing Mycobacterium Species, M. thermoresistibile, M. fortuitum subsp. acetamidolyticum, M. canariasense, M. brisbanense, and M. novocastrense.</title>
        <authorList>
            <person name="Katahira K."/>
            <person name="Ogura Y."/>
            <person name="Gotoh Y."/>
            <person name="Hayashi T."/>
        </authorList>
    </citation>
    <scope>NUCLEOTIDE SEQUENCE [LARGE SCALE GENOMIC DNA]</scope>
    <source>
        <strain evidence="2">JCM15298</strain>
    </source>
</reference>
<dbReference type="Proteomes" id="UP000069443">
    <property type="component" value="Unassembled WGS sequence"/>
</dbReference>
<gene>
    <name evidence="1" type="ORF">RMCC_1165</name>
</gene>
<evidence type="ECO:0000313" key="2">
    <source>
        <dbReference type="Proteomes" id="UP000069443"/>
    </source>
</evidence>
<name>A0A100W9F1_MYCCR</name>
<comment type="caution">
    <text evidence="1">The sequence shown here is derived from an EMBL/GenBank/DDBJ whole genome shotgun (WGS) entry which is preliminary data.</text>
</comment>
<dbReference type="STRING" id="228230.RMCC_1165"/>
<sequence>MGVFIGSEELAAGRVTRYDLRRRYRRLFPDVYGPDSPTLLDRARAAWLWSGRRGVVSGVAASGLLGARWVPTDTAIEMLWRNTHPPTGLILRNEAYSRDEVTTFGGVPVTTRARTLFDLGRHLPRDEAVARMDALS</sequence>
<protein>
    <submittedName>
        <fullName evidence="1">Uncharacterized protein</fullName>
    </submittedName>
</protein>
<organism evidence="1 2">
    <name type="scientific">Mycolicibacterium canariasense</name>
    <name type="common">Mycobacterium canariasense</name>
    <dbReference type="NCBI Taxonomy" id="228230"/>
    <lineage>
        <taxon>Bacteria</taxon>
        <taxon>Bacillati</taxon>
        <taxon>Actinomycetota</taxon>
        <taxon>Actinomycetes</taxon>
        <taxon>Mycobacteriales</taxon>
        <taxon>Mycobacteriaceae</taxon>
        <taxon>Mycolicibacterium</taxon>
    </lineage>
</organism>